<keyword evidence="2" id="KW-1185">Reference proteome</keyword>
<dbReference type="EMBL" id="FUWV01000008">
    <property type="protein sequence ID" value="SJZ70676.1"/>
    <property type="molecule type" value="Genomic_DNA"/>
</dbReference>
<accession>A0A1T4MUZ3</accession>
<dbReference type="SUPFAM" id="SSF52540">
    <property type="entry name" value="P-loop containing nucleoside triphosphate hydrolases"/>
    <property type="match status" value="1"/>
</dbReference>
<reference evidence="1 2" key="1">
    <citation type="submission" date="2017-02" db="EMBL/GenBank/DDBJ databases">
        <authorList>
            <person name="Peterson S.W."/>
        </authorList>
    </citation>
    <scope>NUCLEOTIDE SEQUENCE [LARGE SCALE GENOMIC DNA]</scope>
    <source>
        <strain evidence="1 2">DSM 15102</strain>
    </source>
</reference>
<evidence type="ECO:0008006" key="3">
    <source>
        <dbReference type="Google" id="ProtNLM"/>
    </source>
</evidence>
<sequence length="223" mass="25401">MRKNQRIHIITGHYGSGKTEFAINYAIKKAQIQNNIALGDLDIINPYFRSREKKSLLKQKGIKVVSSTMESSSADIPALSPEIYTILQDQNLETILDIGGDQAGARVLARYREYFNKGQYDMWMVINANRPNTQNIENIMKYIEEIQEVSGIFITGLINNTHMLRETTKEDIIRGNQLLKEVSELTGLPIVYTSVIKEIIDTLPEGIEGDIFPLTLIMRPEWL</sequence>
<dbReference type="RefSeq" id="WP_087678888.1">
    <property type="nucleotide sequence ID" value="NZ_FUWV01000008.1"/>
</dbReference>
<dbReference type="Proteomes" id="UP000196365">
    <property type="component" value="Unassembled WGS sequence"/>
</dbReference>
<evidence type="ECO:0000313" key="2">
    <source>
        <dbReference type="Proteomes" id="UP000196365"/>
    </source>
</evidence>
<name>A0A1T4MUZ3_9FIRM</name>
<evidence type="ECO:0000313" key="1">
    <source>
        <dbReference type="EMBL" id="SJZ70676.1"/>
    </source>
</evidence>
<gene>
    <name evidence="1" type="ORF">SAMN02745973_01464</name>
</gene>
<proteinExistence type="predicted"/>
<dbReference type="OrthoDB" id="9779501at2"/>
<organism evidence="1 2">
    <name type="scientific">Garciella nitratireducens DSM 15102</name>
    <dbReference type="NCBI Taxonomy" id="1121911"/>
    <lineage>
        <taxon>Bacteria</taxon>
        <taxon>Bacillati</taxon>
        <taxon>Bacillota</taxon>
        <taxon>Clostridia</taxon>
        <taxon>Eubacteriales</taxon>
        <taxon>Eubacteriaceae</taxon>
        <taxon>Garciella</taxon>
    </lineage>
</organism>
<protein>
    <recommendedName>
        <fullName evidence="3">ATP-binding protein</fullName>
    </recommendedName>
</protein>
<dbReference type="AlphaFoldDB" id="A0A1T4MUZ3"/>
<dbReference type="InterPro" id="IPR027417">
    <property type="entry name" value="P-loop_NTPase"/>
</dbReference>